<reference evidence="5" key="1">
    <citation type="submission" date="2020-11" db="EMBL/GenBank/DDBJ databases">
        <authorList>
            <person name="Tran Van P."/>
        </authorList>
    </citation>
    <scope>NUCLEOTIDE SEQUENCE</scope>
</reference>
<sequence>MSSIEGEINAGSPESLYNSTHSSTRNVIERCNGLLKGRFRCLLKHRVLHYSPEKASRIINACAVLLNMCIKENVPLYDEIPLNDQLEMDMNENQHPERLGNLLAGGRRVRDRLLRTRFTIN</sequence>
<dbReference type="InterPro" id="IPR027806">
    <property type="entry name" value="HARBI1_dom"/>
</dbReference>
<name>A0A7R9FDR3_9NEOP</name>
<evidence type="ECO:0000259" key="4">
    <source>
        <dbReference type="Pfam" id="PF13359"/>
    </source>
</evidence>
<accession>A0A7R9FDR3</accession>
<protein>
    <recommendedName>
        <fullName evidence="4">DDE Tnp4 domain-containing protein</fullName>
    </recommendedName>
</protein>
<dbReference type="GO" id="GO:0046872">
    <property type="term" value="F:metal ion binding"/>
    <property type="evidence" value="ECO:0007669"/>
    <property type="project" value="UniProtKB-KW"/>
</dbReference>
<evidence type="ECO:0000256" key="2">
    <source>
        <dbReference type="ARBA" id="ARBA00022723"/>
    </source>
</evidence>
<dbReference type="EMBL" id="OD605821">
    <property type="protein sequence ID" value="CAD7451684.1"/>
    <property type="molecule type" value="Genomic_DNA"/>
</dbReference>
<organism evidence="5">
    <name type="scientific">Timema bartmani</name>
    <dbReference type="NCBI Taxonomy" id="61472"/>
    <lineage>
        <taxon>Eukaryota</taxon>
        <taxon>Metazoa</taxon>
        <taxon>Ecdysozoa</taxon>
        <taxon>Arthropoda</taxon>
        <taxon>Hexapoda</taxon>
        <taxon>Insecta</taxon>
        <taxon>Pterygota</taxon>
        <taxon>Neoptera</taxon>
        <taxon>Polyneoptera</taxon>
        <taxon>Phasmatodea</taxon>
        <taxon>Timematodea</taxon>
        <taxon>Timematoidea</taxon>
        <taxon>Timematidae</taxon>
        <taxon>Timema</taxon>
    </lineage>
</organism>
<dbReference type="Pfam" id="PF13359">
    <property type="entry name" value="DDE_Tnp_4"/>
    <property type="match status" value="1"/>
</dbReference>
<gene>
    <name evidence="5" type="ORF">TBIB3V08_LOCUS13952</name>
</gene>
<feature type="domain" description="DDE Tnp4" evidence="4">
    <location>
        <begin position="14"/>
        <end position="67"/>
    </location>
</feature>
<evidence type="ECO:0000256" key="1">
    <source>
        <dbReference type="ARBA" id="ARBA00001968"/>
    </source>
</evidence>
<feature type="region of interest" description="Disordered" evidence="3">
    <location>
        <begin position="1"/>
        <end position="20"/>
    </location>
</feature>
<evidence type="ECO:0000256" key="3">
    <source>
        <dbReference type="SAM" id="MobiDB-lite"/>
    </source>
</evidence>
<evidence type="ECO:0000313" key="5">
    <source>
        <dbReference type="EMBL" id="CAD7451684.1"/>
    </source>
</evidence>
<proteinExistence type="predicted"/>
<comment type="cofactor">
    <cofactor evidence="1">
        <name>a divalent metal cation</name>
        <dbReference type="ChEBI" id="CHEBI:60240"/>
    </cofactor>
</comment>
<dbReference type="AlphaFoldDB" id="A0A7R9FDR3"/>
<keyword evidence="2" id="KW-0479">Metal-binding</keyword>